<evidence type="ECO:0000313" key="2">
    <source>
        <dbReference type="EMBL" id="CAI5705252.1"/>
    </source>
</evidence>
<evidence type="ECO:0000313" key="3">
    <source>
        <dbReference type="Proteomes" id="UP001159659"/>
    </source>
</evidence>
<evidence type="ECO:0008006" key="4">
    <source>
        <dbReference type="Google" id="ProtNLM"/>
    </source>
</evidence>
<protein>
    <recommendedName>
        <fullName evidence="4">Secreted RxLR effector peptide protein</fullName>
    </recommendedName>
</protein>
<feature type="signal peptide" evidence="1">
    <location>
        <begin position="1"/>
        <end position="30"/>
    </location>
</feature>
<accession>A0AAV0SU03</accession>
<organism evidence="2 3">
    <name type="scientific">Peronospora farinosa</name>
    <dbReference type="NCBI Taxonomy" id="134698"/>
    <lineage>
        <taxon>Eukaryota</taxon>
        <taxon>Sar</taxon>
        <taxon>Stramenopiles</taxon>
        <taxon>Oomycota</taxon>
        <taxon>Peronosporomycetes</taxon>
        <taxon>Peronosporales</taxon>
        <taxon>Peronosporaceae</taxon>
        <taxon>Peronospora</taxon>
    </lineage>
</organism>
<name>A0AAV0SU03_9STRA</name>
<gene>
    <name evidence="2" type="ORF">PFR002_LOCUS523</name>
</gene>
<proteinExistence type="predicted"/>
<reference evidence="2" key="1">
    <citation type="submission" date="2022-12" db="EMBL/GenBank/DDBJ databases">
        <authorList>
            <person name="Webb A."/>
        </authorList>
    </citation>
    <scope>NUCLEOTIDE SEQUENCE</scope>
    <source>
        <strain evidence="2">Pf2</strain>
    </source>
</reference>
<evidence type="ECO:0000256" key="1">
    <source>
        <dbReference type="SAM" id="SignalP"/>
    </source>
</evidence>
<dbReference type="AlphaFoldDB" id="A0AAV0SU03"/>
<comment type="caution">
    <text evidence="2">The sequence shown here is derived from an EMBL/GenBank/DDBJ whole genome shotgun (WGS) entry which is preliminary data.</text>
</comment>
<keyword evidence="1" id="KW-0732">Signal</keyword>
<feature type="chain" id="PRO_5043852465" description="Secreted RxLR effector peptide protein" evidence="1">
    <location>
        <begin position="31"/>
        <end position="419"/>
    </location>
</feature>
<sequence>MPFKPNKAPLVKALFVIVLVARSTMWLATADLSPENALRTFQASGTLDMDLTPHVSKQKRYLRSAADVTTTSTGELRRLVSDLSGLKEFGNSLGKQAVAFPARLRRNISTIFSTIVREKLWLWVNKQKEPKEAFTSLQLDNGENPFENPKFSVWKYIVEKTKPERDVPREMFNIMVKALGDEGILAKFLAQAKSSTQFEDTVNSLYNHQIEQWLQYDYYTPKNVYNLLHLNKYDKIGEVPGRPEFSMWAAFNTRKESVEKAFEFLKEPKRKIINPDLMRALAKIGEADGNYEFAQDLLYFQIQYLIEHPYYRKSSFKLFKLQGEGTLNPTDLTTDPLGRLWVDYVYMRAQDEDGFTGLGEVFKKLELRAGHKAAVAVMKMVHKDGYFLKSLEKEKPIKEKENFDSFLMDLQEKMANDPK</sequence>
<dbReference type="EMBL" id="CANTFK010000035">
    <property type="protein sequence ID" value="CAI5705252.1"/>
    <property type="molecule type" value="Genomic_DNA"/>
</dbReference>
<dbReference type="Proteomes" id="UP001159659">
    <property type="component" value="Unassembled WGS sequence"/>
</dbReference>